<organism evidence="6 7">
    <name type="scientific">Campylobacter concisus</name>
    <dbReference type="NCBI Taxonomy" id="199"/>
    <lineage>
        <taxon>Bacteria</taxon>
        <taxon>Pseudomonadati</taxon>
        <taxon>Campylobacterota</taxon>
        <taxon>Epsilonproteobacteria</taxon>
        <taxon>Campylobacterales</taxon>
        <taxon>Campylobacteraceae</taxon>
        <taxon>Campylobacter</taxon>
    </lineage>
</organism>
<dbReference type="GeneID" id="28661755"/>
<accession>A0A0M4SFZ6</accession>
<dbReference type="EMBL" id="CP012541">
    <property type="protein sequence ID" value="ALF46815.1"/>
    <property type="molecule type" value="Genomic_DNA"/>
</dbReference>
<keyword evidence="1" id="KW-0472">Membrane</keyword>
<dbReference type="Pfam" id="PF21070">
    <property type="entry name" value="IcmF_helical"/>
    <property type="match status" value="1"/>
</dbReference>
<feature type="transmembrane region" description="Helical" evidence="1">
    <location>
        <begin position="456"/>
        <end position="477"/>
    </location>
</feature>
<reference evidence="7" key="1">
    <citation type="submission" date="2015-08" db="EMBL/GenBank/DDBJ databases">
        <title>Comparative genomics of the Campylobacter concisus group.</title>
        <authorList>
            <person name="Miller W.G."/>
            <person name="Yee E."/>
            <person name="Chapman M.H."/>
            <person name="Huynh S."/>
            <person name="Bono J.L."/>
            <person name="On S.L.W."/>
            <person name="St Leger J."/>
            <person name="Foster G."/>
            <person name="Parker C.T."/>
        </authorList>
    </citation>
    <scope>NUCLEOTIDE SEQUENCE [LARGE SCALE GENOMIC DNA]</scope>
    <source>
        <strain evidence="7">ATCC 33237</strain>
    </source>
</reference>
<dbReference type="PANTHER" id="PTHR36153:SF1">
    <property type="entry name" value="TYPE VI SECRETION SYSTEM COMPONENT TSSM1"/>
    <property type="match status" value="1"/>
</dbReference>
<evidence type="ECO:0000259" key="4">
    <source>
        <dbReference type="Pfam" id="PF14331"/>
    </source>
</evidence>
<keyword evidence="1" id="KW-0812">Transmembrane</keyword>
<proteinExistence type="predicted"/>
<dbReference type="InterPro" id="IPR053156">
    <property type="entry name" value="T6SS_TssM-like"/>
</dbReference>
<dbReference type="Proteomes" id="UP000066049">
    <property type="component" value="Chromosome"/>
</dbReference>
<dbReference type="Pfam" id="PF06761">
    <property type="entry name" value="IcmF-related"/>
    <property type="match status" value="1"/>
</dbReference>
<dbReference type="InterPro" id="IPR010623">
    <property type="entry name" value="IcmF_C"/>
</dbReference>
<evidence type="ECO:0000313" key="7">
    <source>
        <dbReference type="Proteomes" id="UP000066049"/>
    </source>
</evidence>
<feature type="domain" description="Type VI secretion system component TssM1 helical" evidence="5">
    <location>
        <begin position="928"/>
        <end position="1028"/>
    </location>
</feature>
<dbReference type="InterPro" id="IPR025743">
    <property type="entry name" value="TssM1_N"/>
</dbReference>
<evidence type="ECO:0000313" key="6">
    <source>
        <dbReference type="EMBL" id="ALF46815.1"/>
    </source>
</evidence>
<dbReference type="PANTHER" id="PTHR36153">
    <property type="entry name" value="INNER MEMBRANE PROTEIN-RELATED"/>
    <property type="match status" value="1"/>
</dbReference>
<sequence>MAFIDYLRRFFVFFRFKHSTILVASIALSILFWLYAPLIAFNDVYSFASISSRVTILIAFWAVILFFVLIKPLMHYLASQKDEKNNKLKEIKKESMDSFGKAKRNFMLSLKDAKATWKKDINFKKLPLIMIMGNEGAGKSAFINYSNIEFPLSDSLDTYKKIHKSTTNFNLYISKFGALLDTEGIHFAQESLYQPTATEELPEDDVDKNRDYLLKKSIWSEFLHFLKRNDFNARLSGAALIIDTKKFLEGTQEYFDELIRYMIKRVNDCEKHLNIKFPIYIVFSKLDLIDGMGDYFRLFNEDVANKALGINLDPNFSKQSLETELKNLSESLFKHLMSKNSISHLLEDKKRSYLFLKQLDNFFALVKDFVAKLSSQNALKNSSTINGIYFVSAYQENIPINYLTNTICDRYNIKKPLLRAVNNYSKQSYFVKSFLKEIAFKANLNKFSAQNRFTKFANFILVAILCAGVYLGSSFILDTKNIKEQNAINNANKISSYLDGKKYKDLSPTQKIELLNLLKQSLNDYPRIFSGDTKFEYITLDTSYKGFTPVKALYYDLNADFFKNTVLTEMENILKNESDPDKLIKAFYMYDSLFDKDYTNVDLFKIWISTNWDKFEKYGVAKDEFLSHIEAILKAENLNITADTVAQSIANTRLSPVQRAQRLYYILEFISFKDDKSFYDIKKDVENLYTVVQEKEAFKPFNKIYTKENLRDFLSKLSSNIDQTAGIESWLMETNSSLKDISSNDKKELSIAVIELYLQNYADKWSQILREIEPNEFTTKKEVIEELDILSKRENPLNSLIKLTNQNTNLNDENLLKYIYSLGFASSEIKRVFSDFSAKFTNYHALNSNDLLDIISNDVTSVYKKVSDYNFEMLQSNDDKIVYAINGIKNENDPFVVLNNDAKKLPDELNEYYQKLSTLAWKQVENGASALLSTAYRDDVFDDFESLIKPFYPFNEQSPKAVSIEEFKRFFGKNGTWNSFYDRYLKQILSKTADGYKIRPKYVKELRFNRDFLKNIAYIDRISNLMLDSNDELKLNYNLKAVDLSANFSHINISYSNNSLTYDHTIASNLIVSSKNFDISTQFKFNAVSSAGSERKELSFDGEWGWYKILKASNFSSVGVSTLNFDGRRDSYFGFEVTPNGGELLELMDIIPTINLPKKMLY</sequence>
<feature type="domain" description="IcmF-related" evidence="3">
    <location>
        <begin position="548"/>
        <end position="809"/>
    </location>
</feature>
<feature type="transmembrane region" description="Helical" evidence="1">
    <location>
        <begin position="47"/>
        <end position="70"/>
    </location>
</feature>
<feature type="domain" description="Type VI secretion system component TssM1 N-terminal" evidence="4">
    <location>
        <begin position="216"/>
        <end position="442"/>
    </location>
</feature>
<gene>
    <name evidence="6" type="primary">tssM</name>
    <name evidence="6" type="ORF">CCON33237_0089</name>
</gene>
<protein>
    <submittedName>
        <fullName evidence="6">Type VI secretion system, membrane platform protein</fullName>
    </submittedName>
</protein>
<name>A0A0M4SFZ6_9BACT</name>
<evidence type="ECO:0000259" key="2">
    <source>
        <dbReference type="Pfam" id="PF06744"/>
    </source>
</evidence>
<feature type="transmembrane region" description="Helical" evidence="1">
    <location>
        <begin position="21"/>
        <end position="41"/>
    </location>
</feature>
<dbReference type="RefSeq" id="WP_054195923.1">
    <property type="nucleotide sequence ID" value="NZ_CABMKQ010000024.1"/>
</dbReference>
<feature type="domain" description="Type VI secretion system IcmF C-terminal" evidence="2">
    <location>
        <begin position="1038"/>
        <end position="1121"/>
    </location>
</feature>
<dbReference type="Gene3D" id="3.40.50.300">
    <property type="entry name" value="P-loop containing nucleotide triphosphate hydrolases"/>
    <property type="match status" value="1"/>
</dbReference>
<dbReference type="AlphaFoldDB" id="A0A0M4SFZ6"/>
<dbReference type="KEGG" id="ccoc:CCON33237_0089"/>
<evidence type="ECO:0000259" key="5">
    <source>
        <dbReference type="Pfam" id="PF21070"/>
    </source>
</evidence>
<dbReference type="Pfam" id="PF14331">
    <property type="entry name" value="IcmF-related_N"/>
    <property type="match status" value="1"/>
</dbReference>
<dbReference type="InterPro" id="IPR048677">
    <property type="entry name" value="TssM1_hel"/>
</dbReference>
<dbReference type="InterPro" id="IPR027417">
    <property type="entry name" value="P-loop_NTPase"/>
</dbReference>
<dbReference type="InterPro" id="IPR009612">
    <property type="entry name" value="IcmF-rel"/>
</dbReference>
<evidence type="ECO:0000259" key="3">
    <source>
        <dbReference type="Pfam" id="PF06761"/>
    </source>
</evidence>
<dbReference type="InterPro" id="IPR017731">
    <property type="entry name" value="TssM1-like"/>
</dbReference>
<dbReference type="NCBIfam" id="TIGR03348">
    <property type="entry name" value="VI_IcmF"/>
    <property type="match status" value="1"/>
</dbReference>
<keyword evidence="1" id="KW-1133">Transmembrane helix</keyword>
<dbReference type="Pfam" id="PF06744">
    <property type="entry name" value="IcmF_C"/>
    <property type="match status" value="1"/>
</dbReference>
<evidence type="ECO:0000256" key="1">
    <source>
        <dbReference type="SAM" id="Phobius"/>
    </source>
</evidence>
<dbReference type="PATRIC" id="fig|199.248.peg.105"/>
<dbReference type="SUPFAM" id="SSF52540">
    <property type="entry name" value="P-loop containing nucleoside triphosphate hydrolases"/>
    <property type="match status" value="1"/>
</dbReference>